<name>G9AGK5_SINF1</name>
<dbReference type="InterPro" id="IPR006680">
    <property type="entry name" value="Amidohydro-rel"/>
</dbReference>
<evidence type="ECO:0000256" key="4">
    <source>
        <dbReference type="ARBA" id="ARBA00022808"/>
    </source>
</evidence>
<dbReference type="Proteomes" id="UP000007735">
    <property type="component" value="Plasmid pSfHH103e"/>
</dbReference>
<dbReference type="RefSeq" id="WP_014331840.1">
    <property type="nucleotide sequence ID" value="NC_016815.1"/>
</dbReference>
<dbReference type="CDD" id="cd01296">
    <property type="entry name" value="Imidazolone-5PH"/>
    <property type="match status" value="1"/>
</dbReference>
<dbReference type="Gene3D" id="3.20.20.140">
    <property type="entry name" value="Metal-dependent hydrolases"/>
    <property type="match status" value="1"/>
</dbReference>
<dbReference type="PATRIC" id="fig|380.5.peg.5283"/>
<feature type="binding site" evidence="7">
    <location>
        <position position="80"/>
    </location>
    <ligand>
        <name>Zn(2+)</name>
        <dbReference type="ChEBI" id="CHEBI:29105"/>
    </ligand>
</feature>
<dbReference type="GO" id="GO:0019556">
    <property type="term" value="P:L-histidine catabolic process to glutamate and formamide"/>
    <property type="evidence" value="ECO:0007669"/>
    <property type="project" value="UniProtKB-UniRule"/>
</dbReference>
<dbReference type="GO" id="GO:0008270">
    <property type="term" value="F:zinc ion binding"/>
    <property type="evidence" value="ECO:0007669"/>
    <property type="project" value="UniProtKB-UniRule"/>
</dbReference>
<gene>
    <name evidence="7 9" type="primary">hutI</name>
    <name evidence="9" type="ordered locus">SFHH103_05724</name>
</gene>
<feature type="binding site" evidence="7">
    <location>
        <position position="248"/>
    </location>
    <ligand>
        <name>Zn(2+)</name>
        <dbReference type="ChEBI" id="CHEBI:29105"/>
    </ligand>
</feature>
<feature type="binding site" evidence="7">
    <location>
        <position position="150"/>
    </location>
    <ligand>
        <name>4-imidazolone-5-propanoate</name>
        <dbReference type="ChEBI" id="CHEBI:77893"/>
    </ligand>
</feature>
<evidence type="ECO:0000256" key="6">
    <source>
        <dbReference type="ARBA" id="ARBA00023004"/>
    </source>
</evidence>
<evidence type="ECO:0000313" key="9">
    <source>
        <dbReference type="EMBL" id="CCF00187.1"/>
    </source>
</evidence>
<feature type="binding site" evidence="7">
    <location>
        <position position="328"/>
    </location>
    <ligand>
        <name>4-imidazolone-5-propanoate</name>
        <dbReference type="ChEBI" id="CHEBI:77893"/>
    </ligand>
</feature>
<comment type="catalytic activity">
    <reaction evidence="7">
        <text>4-imidazolone-5-propanoate + H2O = N-formimidoyl-L-glutamate</text>
        <dbReference type="Rhea" id="RHEA:23660"/>
        <dbReference type="ChEBI" id="CHEBI:15377"/>
        <dbReference type="ChEBI" id="CHEBI:58928"/>
        <dbReference type="ChEBI" id="CHEBI:77893"/>
        <dbReference type="EC" id="3.5.2.7"/>
    </reaction>
</comment>
<dbReference type="GO" id="GO:0050480">
    <property type="term" value="F:imidazolonepropionase activity"/>
    <property type="evidence" value="ECO:0007669"/>
    <property type="project" value="UniProtKB-UniRule"/>
</dbReference>
<comment type="cofactor">
    <cofactor evidence="7">
        <name>Zn(2+)</name>
        <dbReference type="ChEBI" id="CHEBI:29105"/>
    </cofactor>
    <cofactor evidence="7">
        <name>Fe(3+)</name>
        <dbReference type="ChEBI" id="CHEBI:29034"/>
    </cofactor>
    <text evidence="7">Binds 1 zinc or iron ion per subunit.</text>
</comment>
<reference evidence="9 10" key="1">
    <citation type="journal article" date="2012" name="J. Bacteriol.">
        <title>Genome sequence of the soybean symbiont Sinorhizobium fredii HH103.</title>
        <authorList>
            <person name="Weidner S."/>
            <person name="Becker A."/>
            <person name="Bonilla I."/>
            <person name="Jaenicke S."/>
            <person name="Lloret J."/>
            <person name="Margaret I."/>
            <person name="Puhler A."/>
            <person name="Ruiz-Sainz J.E."/>
            <person name="Schneiker-Bekel S."/>
            <person name="Szczepanowski R."/>
            <person name="Vinardell J.M."/>
            <person name="Zehner S."/>
            <person name="Gottfert M."/>
        </authorList>
    </citation>
    <scope>NUCLEOTIDE SEQUENCE [LARGE SCALE GENOMIC DNA]</scope>
    <source>
        <strain evidence="9 10">HH103</strain>
        <plasmid evidence="10">pSfHH103e</plasmid>
    </source>
</reference>
<feature type="domain" description="Amidohydrolase-related" evidence="8">
    <location>
        <begin position="70"/>
        <end position="386"/>
    </location>
</feature>
<dbReference type="InterPro" id="IPR011059">
    <property type="entry name" value="Metal-dep_hydrolase_composite"/>
</dbReference>
<dbReference type="HOGENOM" id="CLU_041647_0_0_5"/>
<keyword evidence="5 7" id="KW-0862">Zinc</keyword>
<feature type="binding site" evidence="7">
    <location>
        <position position="87"/>
    </location>
    <ligand>
        <name>4-imidazolone-5-propanoate</name>
        <dbReference type="ChEBI" id="CHEBI:77893"/>
    </ligand>
</feature>
<dbReference type="Pfam" id="PF01979">
    <property type="entry name" value="Amidohydro_1"/>
    <property type="match status" value="1"/>
</dbReference>
<feature type="binding site" evidence="7">
    <location>
        <position position="183"/>
    </location>
    <ligand>
        <name>4-imidazolone-5-propanoate</name>
        <dbReference type="ChEBI" id="CHEBI:77893"/>
    </ligand>
</feature>
<evidence type="ECO:0000256" key="1">
    <source>
        <dbReference type="ARBA" id="ARBA00012864"/>
    </source>
</evidence>
<keyword evidence="6 7" id="KW-0408">Iron</keyword>
<comment type="function">
    <text evidence="7">Catalyzes the hydrolytic cleavage of the carbon-nitrogen bond in imidazolone-5-propanoate to yield N-formimidoyl-L-glutamate. It is the third step in the universal histidine degradation pathway.</text>
</comment>
<evidence type="ECO:0000256" key="3">
    <source>
        <dbReference type="ARBA" id="ARBA00022801"/>
    </source>
</evidence>
<keyword evidence="7" id="KW-0963">Cytoplasm</keyword>
<dbReference type="GO" id="GO:0005737">
    <property type="term" value="C:cytoplasm"/>
    <property type="evidence" value="ECO:0007669"/>
    <property type="project" value="UniProtKB-SubCell"/>
</dbReference>
<feature type="binding site" evidence="7">
    <location>
        <position position="325"/>
    </location>
    <ligand>
        <name>N-formimidoyl-L-glutamate</name>
        <dbReference type="ChEBI" id="CHEBI:58928"/>
    </ligand>
</feature>
<dbReference type="Gene3D" id="2.30.40.10">
    <property type="entry name" value="Urease, subunit C, domain 1"/>
    <property type="match status" value="1"/>
</dbReference>
<feature type="binding site" evidence="7">
    <location>
        <position position="80"/>
    </location>
    <ligand>
        <name>Fe(3+)</name>
        <dbReference type="ChEBI" id="CHEBI:29034"/>
    </ligand>
</feature>
<dbReference type="EMBL" id="HE616899">
    <property type="protein sequence ID" value="CCF00187.1"/>
    <property type="molecule type" value="Genomic_DNA"/>
</dbReference>
<feature type="binding site" evidence="7">
    <location>
        <position position="150"/>
    </location>
    <ligand>
        <name>N-formimidoyl-L-glutamate</name>
        <dbReference type="ChEBI" id="CHEBI:58928"/>
    </ligand>
</feature>
<geneLocation type="plasmid" evidence="9 10">
    <name>pSfHH103e</name>
</geneLocation>
<dbReference type="EC" id="3.5.2.7" evidence="1 7"/>
<feature type="binding site" evidence="7">
    <location>
        <position position="248"/>
    </location>
    <ligand>
        <name>Fe(3+)</name>
        <dbReference type="ChEBI" id="CHEBI:29034"/>
    </ligand>
</feature>
<proteinExistence type="inferred from homology"/>
<dbReference type="PANTHER" id="PTHR42752">
    <property type="entry name" value="IMIDAZOLONEPROPIONASE"/>
    <property type="match status" value="1"/>
</dbReference>
<comment type="pathway">
    <text evidence="7">Amino-acid degradation; L-histidine degradation into L-glutamate; N-formimidoyl-L-glutamate from L-histidine: step 3/3.</text>
</comment>
<evidence type="ECO:0000256" key="2">
    <source>
        <dbReference type="ARBA" id="ARBA00022723"/>
    </source>
</evidence>
<protein>
    <recommendedName>
        <fullName evidence="1 7">Imidazolonepropionase</fullName>
        <ecNumber evidence="1 7">3.5.2.7</ecNumber>
    </recommendedName>
    <alternativeName>
        <fullName evidence="7">Imidazolone-5-propionate hydrolase</fullName>
    </alternativeName>
</protein>
<dbReference type="InterPro" id="IPR005920">
    <property type="entry name" value="HutI"/>
</dbReference>
<sequence length="413" mass="43949">MNRNAEMDDSSLWRNARLATLREDLGPLGIIEKGAVAVRGGRIVYAGAEDDLPSDLSSADQVIDCEGRWMTPALIDCHTHLVHGGNRAREFQLRLEGATYEEIARAGGGIVSTVKATNALSVEELVAAALPRLDALLLEGVSTVEVKSGYGLNIDAELKMLRAARQLERLRPVRIVTSYLAAHATPPEYKGRNADYIDDVVLPGLSQAHAEGLVDAVDGFCEGIAFSPAEMARVFDGARAIGLPVKLHAEQLSNLGGAKLAASYGALSADHLEYLDADGAAAMAKAGTVAVLLPGAFYTLRETQLPPVETLRTAGTRIAVATDCNPGTSPLTSLLLTMNMSATLFRLTLEECLAGVTREAARALGILQETGTLEAGKSADLALWNIEAPAELIYRIGLNPLSERVFKGERIAR</sequence>
<feature type="binding site" evidence="7">
    <location>
        <position position="78"/>
    </location>
    <ligand>
        <name>Zn(2+)</name>
        <dbReference type="ChEBI" id="CHEBI:29105"/>
    </ligand>
</feature>
<dbReference type="InterPro" id="IPR032466">
    <property type="entry name" value="Metal_Hydrolase"/>
</dbReference>
<dbReference type="KEGG" id="sfh:SFHH103_05724"/>
<feature type="binding site" evidence="7">
    <location>
        <position position="323"/>
    </location>
    <ligand>
        <name>Fe(3+)</name>
        <dbReference type="ChEBI" id="CHEBI:29034"/>
    </ligand>
</feature>
<feature type="binding site" evidence="7">
    <location>
        <position position="251"/>
    </location>
    <ligand>
        <name>4-imidazolone-5-propanoate</name>
        <dbReference type="ChEBI" id="CHEBI:77893"/>
    </ligand>
</feature>
<dbReference type="FunFam" id="3.20.20.140:FF:000007">
    <property type="entry name" value="Imidazolonepropionase"/>
    <property type="match status" value="1"/>
</dbReference>
<keyword evidence="3 7" id="KW-0378">Hydrolase</keyword>
<keyword evidence="4 7" id="KW-0369">Histidine metabolism</keyword>
<comment type="similarity">
    <text evidence="7">Belongs to the metallo-dependent hydrolases superfamily. HutI family.</text>
</comment>
<dbReference type="UniPathway" id="UPA00379">
    <property type="reaction ID" value="UER00551"/>
</dbReference>
<evidence type="ECO:0000313" key="10">
    <source>
        <dbReference type="Proteomes" id="UP000007735"/>
    </source>
</evidence>
<evidence type="ECO:0000256" key="7">
    <source>
        <dbReference type="HAMAP-Rule" id="MF_00372"/>
    </source>
</evidence>
<dbReference type="HAMAP" id="MF_00372">
    <property type="entry name" value="HutI"/>
    <property type="match status" value="1"/>
</dbReference>
<feature type="binding site" evidence="7">
    <location>
        <position position="323"/>
    </location>
    <ligand>
        <name>Zn(2+)</name>
        <dbReference type="ChEBI" id="CHEBI:29105"/>
    </ligand>
</feature>
<dbReference type="SUPFAM" id="SSF51556">
    <property type="entry name" value="Metallo-dependent hydrolases"/>
    <property type="match status" value="1"/>
</dbReference>
<dbReference type="NCBIfam" id="TIGR01224">
    <property type="entry name" value="hutI"/>
    <property type="match status" value="1"/>
</dbReference>
<dbReference type="PANTHER" id="PTHR42752:SF1">
    <property type="entry name" value="IMIDAZOLONEPROPIONASE-RELATED"/>
    <property type="match status" value="1"/>
</dbReference>
<dbReference type="GO" id="GO:0019557">
    <property type="term" value="P:L-histidine catabolic process to glutamate and formate"/>
    <property type="evidence" value="ECO:0007669"/>
    <property type="project" value="UniProtKB-UniPathway"/>
</dbReference>
<dbReference type="SUPFAM" id="SSF51338">
    <property type="entry name" value="Composite domain of metallo-dependent hydrolases"/>
    <property type="match status" value="1"/>
</dbReference>
<accession>G9AGK5</accession>
<feature type="binding site" evidence="7">
    <location>
        <position position="78"/>
    </location>
    <ligand>
        <name>Fe(3+)</name>
        <dbReference type="ChEBI" id="CHEBI:29034"/>
    </ligand>
</feature>
<dbReference type="GO" id="GO:0005506">
    <property type="term" value="F:iron ion binding"/>
    <property type="evidence" value="ECO:0007669"/>
    <property type="project" value="UniProtKB-UniRule"/>
</dbReference>
<organism evidence="9 10">
    <name type="scientific">Sinorhizobium fredii (strain HH103)</name>
    <dbReference type="NCBI Taxonomy" id="1117943"/>
    <lineage>
        <taxon>Bacteria</taxon>
        <taxon>Pseudomonadati</taxon>
        <taxon>Pseudomonadota</taxon>
        <taxon>Alphaproteobacteria</taxon>
        <taxon>Hyphomicrobiales</taxon>
        <taxon>Rhizobiaceae</taxon>
        <taxon>Sinorhizobium/Ensifer group</taxon>
        <taxon>Sinorhizobium</taxon>
    </lineage>
</organism>
<keyword evidence="9" id="KW-0614">Plasmid</keyword>
<comment type="subcellular location">
    <subcellularLocation>
        <location evidence="7">Cytoplasm</location>
    </subcellularLocation>
</comment>
<feature type="binding site" evidence="7">
    <location>
        <position position="327"/>
    </location>
    <ligand>
        <name>N-formimidoyl-L-glutamate</name>
        <dbReference type="ChEBI" id="CHEBI:58928"/>
    </ligand>
</feature>
<keyword evidence="2 7" id="KW-0479">Metal-binding</keyword>
<evidence type="ECO:0000259" key="8">
    <source>
        <dbReference type="Pfam" id="PF01979"/>
    </source>
</evidence>
<dbReference type="AlphaFoldDB" id="G9AGK5"/>
<evidence type="ECO:0000256" key="5">
    <source>
        <dbReference type="ARBA" id="ARBA00022833"/>
    </source>
</evidence>